<dbReference type="SUPFAM" id="SSF141066">
    <property type="entry name" value="ICP-like"/>
    <property type="match status" value="1"/>
</dbReference>
<dbReference type="GO" id="GO:0004869">
    <property type="term" value="F:cysteine-type endopeptidase inhibitor activity"/>
    <property type="evidence" value="ECO:0007669"/>
    <property type="project" value="UniProtKB-KW"/>
</dbReference>
<dbReference type="AlphaFoldDB" id="A0A2T0LN71"/>
<keyword evidence="2" id="KW-0789">Thiol protease inhibitor</keyword>
<feature type="compositionally biased region" description="Gly residues" evidence="3">
    <location>
        <begin position="64"/>
        <end position="75"/>
    </location>
</feature>
<evidence type="ECO:0000313" key="5">
    <source>
        <dbReference type="EMBL" id="PRX44635.1"/>
    </source>
</evidence>
<organism evidence="5 6">
    <name type="scientific">Prauserella shujinwangii</name>
    <dbReference type="NCBI Taxonomy" id="1453103"/>
    <lineage>
        <taxon>Bacteria</taxon>
        <taxon>Bacillati</taxon>
        <taxon>Actinomycetota</taxon>
        <taxon>Actinomycetes</taxon>
        <taxon>Pseudonocardiales</taxon>
        <taxon>Pseudonocardiaceae</taxon>
        <taxon>Prauserella</taxon>
    </lineage>
</organism>
<gene>
    <name evidence="5" type="ORF">B0I33_111147</name>
</gene>
<dbReference type="EMBL" id="PVNH01000011">
    <property type="protein sequence ID" value="PRX44635.1"/>
    <property type="molecule type" value="Genomic_DNA"/>
</dbReference>
<dbReference type="InterPro" id="IPR052781">
    <property type="entry name" value="Cys_protease_inhibitor_I42"/>
</dbReference>
<dbReference type="Proteomes" id="UP000238362">
    <property type="component" value="Unassembled WGS sequence"/>
</dbReference>
<keyword evidence="6" id="KW-1185">Reference proteome</keyword>
<keyword evidence="1" id="KW-0646">Protease inhibitor</keyword>
<evidence type="ECO:0000256" key="3">
    <source>
        <dbReference type="SAM" id="MobiDB-lite"/>
    </source>
</evidence>
<comment type="caution">
    <text evidence="5">The sequence shown here is derived from an EMBL/GenBank/DDBJ whole genome shotgun (WGS) entry which is preliminary data.</text>
</comment>
<evidence type="ECO:0000259" key="4">
    <source>
        <dbReference type="Pfam" id="PF09394"/>
    </source>
</evidence>
<dbReference type="OrthoDB" id="3556586at2"/>
<reference evidence="5 6" key="1">
    <citation type="submission" date="2018-03" db="EMBL/GenBank/DDBJ databases">
        <title>Genomic Encyclopedia of Type Strains, Phase III (KMG-III): the genomes of soil and plant-associated and newly described type strains.</title>
        <authorList>
            <person name="Whitman W."/>
        </authorList>
    </citation>
    <scope>NUCLEOTIDE SEQUENCE [LARGE SCALE GENOMIC DNA]</scope>
    <source>
        <strain evidence="5 6">CGMCC 4.7125</strain>
    </source>
</reference>
<evidence type="ECO:0000313" key="6">
    <source>
        <dbReference type="Proteomes" id="UP000238362"/>
    </source>
</evidence>
<dbReference type="InterPro" id="IPR036331">
    <property type="entry name" value="Chagasin-like_sf"/>
</dbReference>
<dbReference type="PANTHER" id="PTHR36530">
    <property type="entry name" value="INHIBITOR OF CYSTEINE PEPTIDASE"/>
    <property type="match status" value="1"/>
</dbReference>
<protein>
    <submittedName>
        <fullName evidence="5">Inhibitor of cysteine peptidase</fullName>
    </submittedName>
</protein>
<evidence type="ECO:0000256" key="2">
    <source>
        <dbReference type="ARBA" id="ARBA00022704"/>
    </source>
</evidence>
<dbReference type="PANTHER" id="PTHR36530:SF1">
    <property type="entry name" value="AMOEBIASIN-1"/>
    <property type="match status" value="1"/>
</dbReference>
<dbReference type="Gene3D" id="2.60.40.2020">
    <property type="match status" value="1"/>
</dbReference>
<proteinExistence type="predicted"/>
<dbReference type="Pfam" id="PF09394">
    <property type="entry name" value="Inhibitor_I42"/>
    <property type="match status" value="1"/>
</dbReference>
<name>A0A2T0LN71_9PSEU</name>
<dbReference type="InterPro" id="IPR018990">
    <property type="entry name" value="Prot_inh_I42_chagasin"/>
</dbReference>
<evidence type="ECO:0000256" key="1">
    <source>
        <dbReference type="ARBA" id="ARBA00022690"/>
    </source>
</evidence>
<accession>A0A2T0LN71</accession>
<dbReference type="RefSeq" id="WP_106181297.1">
    <property type="nucleotide sequence ID" value="NZ_PVNH01000011.1"/>
</dbReference>
<feature type="domain" description="Proteinase inhibitor I42 chagasin" evidence="4">
    <location>
        <begin position="17"/>
        <end position="110"/>
    </location>
</feature>
<sequence length="119" mass="12747">MALVRLAQSDAGRTAELRVGDTVELRLPEVRTSGYQWSLRLPEGIRLVVDEYVSGGDDHPESGSRGGGTPGGGGVRRLALDVTGAGRHLIEAELARPWETRPRRSVTFVISAVSATPNE</sequence>
<feature type="region of interest" description="Disordered" evidence="3">
    <location>
        <begin position="52"/>
        <end position="77"/>
    </location>
</feature>